<protein>
    <submittedName>
        <fullName evidence="11">Cation-efflux pump</fullName>
    </submittedName>
</protein>
<keyword evidence="6 8" id="KW-1133">Transmembrane helix</keyword>
<dbReference type="InterPro" id="IPR050291">
    <property type="entry name" value="CDF_Transporter"/>
</dbReference>
<feature type="transmembrane region" description="Helical" evidence="8">
    <location>
        <begin position="116"/>
        <end position="135"/>
    </location>
</feature>
<evidence type="ECO:0000313" key="12">
    <source>
        <dbReference type="Proteomes" id="UP000245368"/>
    </source>
</evidence>
<keyword evidence="3" id="KW-0813">Transport</keyword>
<dbReference type="PANTHER" id="PTHR43840:SF15">
    <property type="entry name" value="MITOCHONDRIAL METAL TRANSPORTER 1-RELATED"/>
    <property type="match status" value="1"/>
</dbReference>
<evidence type="ECO:0000256" key="6">
    <source>
        <dbReference type="ARBA" id="ARBA00022989"/>
    </source>
</evidence>
<dbReference type="EMBL" id="CP029494">
    <property type="protein sequence ID" value="AWN23449.1"/>
    <property type="molecule type" value="Genomic_DNA"/>
</dbReference>
<evidence type="ECO:0000256" key="5">
    <source>
        <dbReference type="ARBA" id="ARBA00022692"/>
    </source>
</evidence>
<gene>
    <name evidence="11" type="ORF">DKM44_09605</name>
</gene>
<reference evidence="11 12" key="1">
    <citation type="submission" date="2018-05" db="EMBL/GenBank/DDBJ databases">
        <title>Complete Genome Sequence of Deinococcus sp. strain 17bor-2.</title>
        <authorList>
            <person name="Srinivasan S."/>
        </authorList>
    </citation>
    <scope>NUCLEOTIDE SEQUENCE [LARGE SCALE GENOMIC DNA]</scope>
    <source>
        <strain evidence="11 12">17bor-2</strain>
    </source>
</reference>
<accession>A0A2Z3JKK9</accession>
<comment type="similarity">
    <text evidence="2">Belongs to the cation diffusion facilitator (CDF) transporter (TC 2.A.4) family.</text>
</comment>
<dbReference type="GO" id="GO:0015093">
    <property type="term" value="F:ferrous iron transmembrane transporter activity"/>
    <property type="evidence" value="ECO:0007669"/>
    <property type="project" value="TreeGrafter"/>
</dbReference>
<comment type="subcellular location">
    <subcellularLocation>
        <location evidence="1">Cell membrane</location>
        <topology evidence="1">Multi-pass membrane protein</topology>
    </subcellularLocation>
</comment>
<evidence type="ECO:0000256" key="7">
    <source>
        <dbReference type="ARBA" id="ARBA00023136"/>
    </source>
</evidence>
<dbReference type="GO" id="GO:0015086">
    <property type="term" value="F:cadmium ion transmembrane transporter activity"/>
    <property type="evidence" value="ECO:0007669"/>
    <property type="project" value="TreeGrafter"/>
</dbReference>
<evidence type="ECO:0000313" key="11">
    <source>
        <dbReference type="EMBL" id="AWN23449.1"/>
    </source>
</evidence>
<evidence type="ECO:0000256" key="1">
    <source>
        <dbReference type="ARBA" id="ARBA00004651"/>
    </source>
</evidence>
<evidence type="ECO:0000256" key="4">
    <source>
        <dbReference type="ARBA" id="ARBA00022475"/>
    </source>
</evidence>
<dbReference type="AlphaFoldDB" id="A0A2Z3JKK9"/>
<keyword evidence="5 8" id="KW-0812">Transmembrane</keyword>
<keyword evidence="12" id="KW-1185">Reference proteome</keyword>
<dbReference type="Pfam" id="PF01545">
    <property type="entry name" value="Cation_efflux"/>
    <property type="match status" value="1"/>
</dbReference>
<name>A0A2Z3JKK9_9DEIO</name>
<feature type="domain" description="Cation efflux protein transmembrane" evidence="9">
    <location>
        <begin position="13"/>
        <end position="205"/>
    </location>
</feature>
<dbReference type="NCBIfam" id="TIGR01297">
    <property type="entry name" value="CDF"/>
    <property type="match status" value="1"/>
</dbReference>
<dbReference type="InterPro" id="IPR002524">
    <property type="entry name" value="Cation_efflux"/>
</dbReference>
<dbReference type="SUPFAM" id="SSF161111">
    <property type="entry name" value="Cation efflux protein transmembrane domain-like"/>
    <property type="match status" value="1"/>
</dbReference>
<dbReference type="Gene3D" id="1.20.1510.10">
    <property type="entry name" value="Cation efflux protein transmembrane domain"/>
    <property type="match status" value="1"/>
</dbReference>
<dbReference type="KEGG" id="dez:DKM44_09605"/>
<feature type="domain" description="Cation efflux protein cytoplasmic" evidence="10">
    <location>
        <begin position="213"/>
        <end position="286"/>
    </location>
</feature>
<organism evidence="11 12">
    <name type="scientific">Deinococcus irradiatisoli</name>
    <dbReference type="NCBI Taxonomy" id="2202254"/>
    <lineage>
        <taxon>Bacteria</taxon>
        <taxon>Thermotogati</taxon>
        <taxon>Deinococcota</taxon>
        <taxon>Deinococci</taxon>
        <taxon>Deinococcales</taxon>
        <taxon>Deinococcaceae</taxon>
        <taxon>Deinococcus</taxon>
    </lineage>
</organism>
<dbReference type="Proteomes" id="UP000245368">
    <property type="component" value="Chromosome"/>
</dbReference>
<feature type="transmembrane region" description="Helical" evidence="8">
    <location>
        <begin position="37"/>
        <end position="58"/>
    </location>
</feature>
<dbReference type="Gene3D" id="3.30.70.1350">
    <property type="entry name" value="Cation efflux protein, cytoplasmic domain"/>
    <property type="match status" value="1"/>
</dbReference>
<dbReference type="GO" id="GO:0005886">
    <property type="term" value="C:plasma membrane"/>
    <property type="evidence" value="ECO:0007669"/>
    <property type="project" value="UniProtKB-SubCell"/>
</dbReference>
<proteinExistence type="inferred from homology"/>
<dbReference type="GO" id="GO:0015341">
    <property type="term" value="F:zinc efflux antiporter activity"/>
    <property type="evidence" value="ECO:0007669"/>
    <property type="project" value="TreeGrafter"/>
</dbReference>
<sequence length="298" mass="31222">MLASASTIRTALSSVVLALLVLGLKYLAYLLTGSVALYSDALESIINVVAAGGAYLALRVSARPADAGHPYGHSKAEYFSAVTEGVLIVLAALSIVREALPLFSQPRSVEAPLLGLLISAGASVINFVWAGVLLRTGRERRSPALIADGQHVMSDVVTSAGVLGGVVLAKYTGWFVLDPALAVLVALNILWSGYGLMRDSVGGLMDAAVNADTERLIRQAISEQAGGAIEAHDLRTRHAGAVTFIEFHLVVPGAMTVEEAHAICDRLEDALRLAVAGANVTIHVEPQEKAKHHGVLVL</sequence>
<dbReference type="InterPro" id="IPR036837">
    <property type="entry name" value="Cation_efflux_CTD_sf"/>
</dbReference>
<evidence type="ECO:0000256" key="2">
    <source>
        <dbReference type="ARBA" id="ARBA00008114"/>
    </source>
</evidence>
<dbReference type="SUPFAM" id="SSF160240">
    <property type="entry name" value="Cation efflux protein cytoplasmic domain-like"/>
    <property type="match status" value="1"/>
</dbReference>
<feature type="transmembrane region" description="Helical" evidence="8">
    <location>
        <begin position="78"/>
        <end position="96"/>
    </location>
</feature>
<evidence type="ECO:0000259" key="10">
    <source>
        <dbReference type="Pfam" id="PF16916"/>
    </source>
</evidence>
<evidence type="ECO:0000256" key="3">
    <source>
        <dbReference type="ARBA" id="ARBA00022448"/>
    </source>
</evidence>
<dbReference type="InterPro" id="IPR027469">
    <property type="entry name" value="Cation_efflux_TMD_sf"/>
</dbReference>
<dbReference type="FunFam" id="3.30.70.1350:FF:000002">
    <property type="entry name" value="Ferrous-iron efflux pump FieF"/>
    <property type="match status" value="1"/>
</dbReference>
<evidence type="ECO:0000256" key="8">
    <source>
        <dbReference type="SAM" id="Phobius"/>
    </source>
</evidence>
<dbReference type="Pfam" id="PF16916">
    <property type="entry name" value="ZT_dimer"/>
    <property type="match status" value="1"/>
</dbReference>
<dbReference type="OrthoDB" id="9806522at2"/>
<feature type="transmembrane region" description="Helical" evidence="8">
    <location>
        <begin position="180"/>
        <end position="197"/>
    </location>
</feature>
<keyword evidence="7 8" id="KW-0472">Membrane</keyword>
<feature type="transmembrane region" description="Helical" evidence="8">
    <location>
        <begin position="12"/>
        <end position="31"/>
    </location>
</feature>
<dbReference type="RefSeq" id="WP_109827177.1">
    <property type="nucleotide sequence ID" value="NZ_CP029494.1"/>
</dbReference>
<dbReference type="InterPro" id="IPR027470">
    <property type="entry name" value="Cation_efflux_CTD"/>
</dbReference>
<dbReference type="GO" id="GO:0006882">
    <property type="term" value="P:intracellular zinc ion homeostasis"/>
    <property type="evidence" value="ECO:0007669"/>
    <property type="project" value="TreeGrafter"/>
</dbReference>
<dbReference type="InterPro" id="IPR058533">
    <property type="entry name" value="Cation_efflux_TM"/>
</dbReference>
<keyword evidence="4" id="KW-1003">Cell membrane</keyword>
<evidence type="ECO:0000259" key="9">
    <source>
        <dbReference type="Pfam" id="PF01545"/>
    </source>
</evidence>
<dbReference type="PANTHER" id="PTHR43840">
    <property type="entry name" value="MITOCHONDRIAL METAL TRANSPORTER 1-RELATED"/>
    <property type="match status" value="1"/>
</dbReference>